<evidence type="ECO:0000313" key="2">
    <source>
        <dbReference type="Proteomes" id="UP000410492"/>
    </source>
</evidence>
<dbReference type="AlphaFoldDB" id="A0A653CTB9"/>
<evidence type="ECO:0000313" key="1">
    <source>
        <dbReference type="EMBL" id="VEN50517.1"/>
    </source>
</evidence>
<dbReference type="Proteomes" id="UP000410492">
    <property type="component" value="Unassembled WGS sequence"/>
</dbReference>
<proteinExistence type="predicted"/>
<accession>A0A653CTB9</accession>
<dbReference type="EMBL" id="CAACVG010008631">
    <property type="protein sequence ID" value="VEN50517.1"/>
    <property type="molecule type" value="Genomic_DNA"/>
</dbReference>
<gene>
    <name evidence="1" type="ORF">CALMAC_LOCUS11265</name>
</gene>
<name>A0A653CTB9_CALMS</name>
<sequence>MFQEKAIEAVVDAGINPTDLEGTRTGVLMDFFSVKMKILVL</sequence>
<keyword evidence="2" id="KW-1185">Reference proteome</keyword>
<organism evidence="1 2">
    <name type="scientific">Callosobruchus maculatus</name>
    <name type="common">Southern cowpea weevil</name>
    <name type="synonym">Pulse bruchid</name>
    <dbReference type="NCBI Taxonomy" id="64391"/>
    <lineage>
        <taxon>Eukaryota</taxon>
        <taxon>Metazoa</taxon>
        <taxon>Ecdysozoa</taxon>
        <taxon>Arthropoda</taxon>
        <taxon>Hexapoda</taxon>
        <taxon>Insecta</taxon>
        <taxon>Pterygota</taxon>
        <taxon>Neoptera</taxon>
        <taxon>Endopterygota</taxon>
        <taxon>Coleoptera</taxon>
        <taxon>Polyphaga</taxon>
        <taxon>Cucujiformia</taxon>
        <taxon>Chrysomeloidea</taxon>
        <taxon>Chrysomelidae</taxon>
        <taxon>Bruchinae</taxon>
        <taxon>Bruchini</taxon>
        <taxon>Callosobruchus</taxon>
    </lineage>
</organism>
<reference evidence="1 2" key="1">
    <citation type="submission" date="2019-01" db="EMBL/GenBank/DDBJ databases">
        <authorList>
            <person name="Sayadi A."/>
        </authorList>
    </citation>
    <scope>NUCLEOTIDE SEQUENCE [LARGE SCALE GENOMIC DNA]</scope>
</reference>
<dbReference type="OrthoDB" id="329835at2759"/>
<protein>
    <submittedName>
        <fullName evidence="1">Uncharacterized protein</fullName>
    </submittedName>
</protein>